<keyword evidence="2" id="KW-1185">Reference proteome</keyword>
<proteinExistence type="predicted"/>
<protein>
    <submittedName>
        <fullName evidence="1">Uncharacterized protein</fullName>
    </submittedName>
</protein>
<name>A0ACC5RG81_9HYPH</name>
<dbReference type="EMBL" id="JAENHL010000008">
    <property type="protein sequence ID" value="MBK1871521.1"/>
    <property type="molecule type" value="Genomic_DNA"/>
</dbReference>
<evidence type="ECO:0000313" key="2">
    <source>
        <dbReference type="Proteomes" id="UP000616151"/>
    </source>
</evidence>
<comment type="caution">
    <text evidence="1">The sequence shown here is derived from an EMBL/GenBank/DDBJ whole genome shotgun (WGS) entry which is preliminary data.</text>
</comment>
<gene>
    <name evidence="1" type="ORF">JHL16_34465</name>
</gene>
<reference evidence="1" key="1">
    <citation type="submission" date="2021-01" db="EMBL/GenBank/DDBJ databases">
        <authorList>
            <person name="Sun Q."/>
        </authorList>
    </citation>
    <scope>NUCLEOTIDE SEQUENCE</scope>
    <source>
        <strain evidence="1">YIM B02566</strain>
    </source>
</reference>
<organism evidence="1 2">
    <name type="scientific">Taklimakanibacter albus</name>
    <dbReference type="NCBI Taxonomy" id="2800327"/>
    <lineage>
        <taxon>Bacteria</taxon>
        <taxon>Pseudomonadati</taxon>
        <taxon>Pseudomonadota</taxon>
        <taxon>Alphaproteobacteria</taxon>
        <taxon>Hyphomicrobiales</taxon>
        <taxon>Aestuariivirgaceae</taxon>
        <taxon>Taklimakanibacter</taxon>
    </lineage>
</organism>
<accession>A0ACC5RG81</accession>
<evidence type="ECO:0000313" key="1">
    <source>
        <dbReference type="EMBL" id="MBK1871521.1"/>
    </source>
</evidence>
<sequence>MALNHEPVSEPSRDLFTRQSITSTTVIGTLVLSALTLLATYVLGGFTGLSGSGVGALIFGVIASFALGVGLMVVVFHSSRQYDDAAHYAAMDHFKKVAAENDSKETSTPAK</sequence>
<dbReference type="Proteomes" id="UP000616151">
    <property type="component" value="Unassembled WGS sequence"/>
</dbReference>